<sequence length="201" mass="22677">MYRKLPSKKATSNSPRMIKQKPLRQNLPLRWIRSDQIPSGTETMLEARRGGALRRLDLRSSWPKVRKMVGWKTESVRRVRKLCVLAGDFMKWRLCDLPDLSRWVHPSGKVVLLGDSCHPMLPYLAQGAAQLFEDTVALRQCLALDTDIKSAQAPRDPRVGQDARAPAHPAYRRRRRAAGAGPAAPDQRSLEPRVLGLRSAT</sequence>
<organism evidence="1 2">
    <name type="scientific">Hypoxylon rubiginosum</name>
    <dbReference type="NCBI Taxonomy" id="110542"/>
    <lineage>
        <taxon>Eukaryota</taxon>
        <taxon>Fungi</taxon>
        <taxon>Dikarya</taxon>
        <taxon>Ascomycota</taxon>
        <taxon>Pezizomycotina</taxon>
        <taxon>Sordariomycetes</taxon>
        <taxon>Xylariomycetidae</taxon>
        <taxon>Xylariales</taxon>
        <taxon>Hypoxylaceae</taxon>
        <taxon>Hypoxylon</taxon>
    </lineage>
</organism>
<keyword evidence="2" id="KW-1185">Reference proteome</keyword>
<reference evidence="1 2" key="1">
    <citation type="journal article" date="2022" name="New Phytol.">
        <title>Ecological generalism drives hyperdiversity of secondary metabolite gene clusters in xylarialean endophytes.</title>
        <authorList>
            <person name="Franco M.E.E."/>
            <person name="Wisecaver J.H."/>
            <person name="Arnold A.E."/>
            <person name="Ju Y.M."/>
            <person name="Slot J.C."/>
            <person name="Ahrendt S."/>
            <person name="Moore L.P."/>
            <person name="Eastman K.E."/>
            <person name="Scott K."/>
            <person name="Konkel Z."/>
            <person name="Mondo S.J."/>
            <person name="Kuo A."/>
            <person name="Hayes R.D."/>
            <person name="Haridas S."/>
            <person name="Andreopoulos B."/>
            <person name="Riley R."/>
            <person name="LaButti K."/>
            <person name="Pangilinan J."/>
            <person name="Lipzen A."/>
            <person name="Amirebrahimi M."/>
            <person name="Yan J."/>
            <person name="Adam C."/>
            <person name="Keymanesh K."/>
            <person name="Ng V."/>
            <person name="Louie K."/>
            <person name="Northen T."/>
            <person name="Drula E."/>
            <person name="Henrissat B."/>
            <person name="Hsieh H.M."/>
            <person name="Youens-Clark K."/>
            <person name="Lutzoni F."/>
            <person name="Miadlikowska J."/>
            <person name="Eastwood D.C."/>
            <person name="Hamelin R.C."/>
            <person name="Grigoriev I.V."/>
            <person name="U'Ren J.M."/>
        </authorList>
    </citation>
    <scope>NUCLEOTIDE SEQUENCE [LARGE SCALE GENOMIC DNA]</scope>
    <source>
        <strain evidence="1 2">ER1909</strain>
    </source>
</reference>
<evidence type="ECO:0000313" key="1">
    <source>
        <dbReference type="EMBL" id="KAI6081827.1"/>
    </source>
</evidence>
<dbReference type="Proteomes" id="UP001497680">
    <property type="component" value="Unassembled WGS sequence"/>
</dbReference>
<gene>
    <name evidence="1" type="ORF">F4821DRAFT_17540</name>
</gene>
<name>A0ACC0CMY2_9PEZI</name>
<proteinExistence type="predicted"/>
<evidence type="ECO:0000313" key="2">
    <source>
        <dbReference type="Proteomes" id="UP001497680"/>
    </source>
</evidence>
<accession>A0ACC0CMY2</accession>
<dbReference type="EMBL" id="MU394385">
    <property type="protein sequence ID" value="KAI6081827.1"/>
    <property type="molecule type" value="Genomic_DNA"/>
</dbReference>
<comment type="caution">
    <text evidence="1">The sequence shown here is derived from an EMBL/GenBank/DDBJ whole genome shotgun (WGS) entry which is preliminary data.</text>
</comment>
<protein>
    <submittedName>
        <fullName evidence="1">Uncharacterized protein</fullName>
    </submittedName>
</protein>